<name>A0A0N9ZRD4_9RHOB</name>
<gene>
    <name evidence="1" type="ORF">IMCC12053_2372</name>
</gene>
<proteinExistence type="predicted"/>
<dbReference type="STRING" id="1397108.IMCC12053_2372"/>
<protein>
    <submittedName>
        <fullName evidence="1">Uncharacterized protein</fullName>
    </submittedName>
</protein>
<reference evidence="2" key="1">
    <citation type="submission" date="2015-05" db="EMBL/GenBank/DDBJ databases">
        <authorList>
            <person name="Oh H.-M."/>
            <person name="Yang J.-A."/>
            <person name="Cho J.-C."/>
            <person name="Kang I."/>
        </authorList>
    </citation>
    <scope>NUCLEOTIDE SEQUENCE [LARGE SCALE GENOMIC DNA]</scope>
    <source>
        <strain evidence="2">IMCC 12053</strain>
    </source>
</reference>
<dbReference type="AlphaFoldDB" id="A0A0N9ZRD4"/>
<organism evidence="1 2">
    <name type="scientific">Celeribacter marinus</name>
    <dbReference type="NCBI Taxonomy" id="1397108"/>
    <lineage>
        <taxon>Bacteria</taxon>
        <taxon>Pseudomonadati</taxon>
        <taxon>Pseudomonadota</taxon>
        <taxon>Alphaproteobacteria</taxon>
        <taxon>Rhodobacterales</taxon>
        <taxon>Roseobacteraceae</taxon>
        <taxon>Celeribacter</taxon>
    </lineage>
</organism>
<evidence type="ECO:0000313" key="2">
    <source>
        <dbReference type="Proteomes" id="UP000064920"/>
    </source>
</evidence>
<dbReference type="EMBL" id="CP012023">
    <property type="protein sequence ID" value="ALI56319.1"/>
    <property type="molecule type" value="Genomic_DNA"/>
</dbReference>
<accession>A0A0N9ZRD4</accession>
<sequence length="331" mass="36084">MTGETAYTPLVLADLDDISALPRNAWCAALDDTAEELGYFEELGPDHACAFIEGNGTLLVSFDTFAHATQTSPNGYPVGFNIALANGWSHLSLIAHSNAATAPWFRAQPIYDAFDRYVESGFFDDYDRVVFYGAGPCGYAACAFSVAAPGAHVIALAPQATLDSRLACWDDRYPSTKRADFTARYGFAPHMIEGAQAAWILYDPHETVDAMHASLFNAAHVVRRPVPYFGANLEARLIEMGGLEPLLAHAASGTLTPATLSHLLRARQTNKHYLHNLLTALEAHDNPARIFALCQHVCAIFPKARRFRQARKRARLMLADPQSAPSHPGTA</sequence>
<keyword evidence="2" id="KW-1185">Reference proteome</keyword>
<dbReference type="OrthoDB" id="7840273at2"/>
<dbReference type="KEGG" id="cmar:IMCC12053_2372"/>
<dbReference type="Proteomes" id="UP000064920">
    <property type="component" value="Chromosome"/>
</dbReference>
<evidence type="ECO:0000313" key="1">
    <source>
        <dbReference type="EMBL" id="ALI56319.1"/>
    </source>
</evidence>
<dbReference type="PATRIC" id="fig|1397108.4.peg.2428"/>
<dbReference type="RefSeq" id="WP_062219213.1">
    <property type="nucleotide sequence ID" value="NZ_CP012023.1"/>
</dbReference>